<dbReference type="PANTHER" id="PTHR40257:SF1">
    <property type="entry name" value="DUF1330 DOMAIN-CONTAINING PROTEIN"/>
    <property type="match status" value="1"/>
</dbReference>
<dbReference type="InterPro" id="IPR010753">
    <property type="entry name" value="DUF1330"/>
</dbReference>
<protein>
    <submittedName>
        <fullName evidence="2">DUF1330 domain-containing protein</fullName>
    </submittedName>
</protein>
<dbReference type="PANTHER" id="PTHR40257">
    <property type="match status" value="1"/>
</dbReference>
<keyword evidence="3" id="KW-1185">Reference proteome</keyword>
<dbReference type="SUPFAM" id="SSF54909">
    <property type="entry name" value="Dimeric alpha+beta barrel"/>
    <property type="match status" value="1"/>
</dbReference>
<feature type="domain" description="DUF1330" evidence="1">
    <location>
        <begin position="52"/>
        <end position="126"/>
    </location>
</feature>
<sequence>MTATFIDNELATIKAMLHDYPADKPVVMLNLLRFAQQANFKATDNAEPCSGMEAFMHYSEGVSPLIEKAGGAVIWQGRQAAMLIGPSDKNWELVVLVRYPSARAFVEMISSDAYQKVAFYRSAALVDSRLIAHQEF</sequence>
<proteinExistence type="predicted"/>
<dbReference type="Pfam" id="PF07045">
    <property type="entry name" value="DUF1330"/>
    <property type="match status" value="1"/>
</dbReference>
<comment type="caution">
    <text evidence="2">The sequence shown here is derived from an EMBL/GenBank/DDBJ whole genome shotgun (WGS) entry which is preliminary data.</text>
</comment>
<dbReference type="RefSeq" id="WP_279243705.1">
    <property type="nucleotide sequence ID" value="NZ_SHNN01000001.1"/>
</dbReference>
<evidence type="ECO:0000313" key="3">
    <source>
        <dbReference type="Proteomes" id="UP001143362"/>
    </source>
</evidence>
<gene>
    <name evidence="2" type="ORF">EYC98_02385</name>
</gene>
<dbReference type="EMBL" id="SHNN01000001">
    <property type="protein sequence ID" value="MCX2979706.1"/>
    <property type="molecule type" value="Genomic_DNA"/>
</dbReference>
<dbReference type="Gene3D" id="3.30.70.100">
    <property type="match status" value="1"/>
</dbReference>
<organism evidence="2 3">
    <name type="scientific">Candidatus Litorirhabdus singularis</name>
    <dbReference type="NCBI Taxonomy" id="2518993"/>
    <lineage>
        <taxon>Bacteria</taxon>
        <taxon>Pseudomonadati</taxon>
        <taxon>Pseudomonadota</taxon>
        <taxon>Gammaproteobacteria</taxon>
        <taxon>Cellvibrionales</taxon>
        <taxon>Halieaceae</taxon>
        <taxon>Candidatus Litorirhabdus</taxon>
    </lineage>
</organism>
<name>A0ABT3TBR5_9GAMM</name>
<evidence type="ECO:0000313" key="2">
    <source>
        <dbReference type="EMBL" id="MCX2979706.1"/>
    </source>
</evidence>
<accession>A0ABT3TBR5</accession>
<reference evidence="2" key="1">
    <citation type="submission" date="2019-02" db="EMBL/GenBank/DDBJ databases">
        <authorList>
            <person name="Li S.-H."/>
        </authorList>
    </citation>
    <scope>NUCLEOTIDE SEQUENCE</scope>
    <source>
        <strain evidence="2">IMCC14734</strain>
    </source>
</reference>
<dbReference type="Proteomes" id="UP001143362">
    <property type="component" value="Unassembled WGS sequence"/>
</dbReference>
<evidence type="ECO:0000259" key="1">
    <source>
        <dbReference type="Pfam" id="PF07045"/>
    </source>
</evidence>
<dbReference type="InterPro" id="IPR011008">
    <property type="entry name" value="Dimeric_a/b-barrel"/>
</dbReference>